<protein>
    <submittedName>
        <fullName evidence="2">Predicted protein</fullName>
    </submittedName>
</protein>
<sequence length="76" mass="8259">MKPVLFVSVLAPALTVAQTYCDKGAQLPVGILRCLCVSTPDKTLRLRKNCELPVEVYGLKHTKAYCIGGGLFQCCD</sequence>
<name>E4ZYZ4_LEPMJ</name>
<keyword evidence="3" id="KW-1185">Reference proteome</keyword>
<dbReference type="InParanoid" id="E4ZYZ4"/>
<dbReference type="AlphaFoldDB" id="E4ZYZ4"/>
<evidence type="ECO:0000256" key="1">
    <source>
        <dbReference type="SAM" id="SignalP"/>
    </source>
</evidence>
<proteinExistence type="predicted"/>
<evidence type="ECO:0000313" key="2">
    <source>
        <dbReference type="EMBL" id="CBX96429.1"/>
    </source>
</evidence>
<feature type="signal peptide" evidence="1">
    <location>
        <begin position="1"/>
        <end position="17"/>
    </location>
</feature>
<dbReference type="HOGENOM" id="CLU_2654950_0_0_1"/>
<gene>
    <name evidence="2" type="ORF">LEMA_P106940.1</name>
</gene>
<accession>E4ZYZ4</accession>
<feature type="chain" id="PRO_5003194675" evidence="1">
    <location>
        <begin position="18"/>
        <end position="76"/>
    </location>
</feature>
<keyword evidence="1" id="KW-0732">Signal</keyword>
<organism evidence="3">
    <name type="scientific">Leptosphaeria maculans (strain JN3 / isolate v23.1.3 / race Av1-4-5-6-7-8)</name>
    <name type="common">Blackleg fungus</name>
    <name type="synonym">Phoma lingam</name>
    <dbReference type="NCBI Taxonomy" id="985895"/>
    <lineage>
        <taxon>Eukaryota</taxon>
        <taxon>Fungi</taxon>
        <taxon>Dikarya</taxon>
        <taxon>Ascomycota</taxon>
        <taxon>Pezizomycotina</taxon>
        <taxon>Dothideomycetes</taxon>
        <taxon>Pleosporomycetidae</taxon>
        <taxon>Pleosporales</taxon>
        <taxon>Pleosporineae</taxon>
        <taxon>Leptosphaeriaceae</taxon>
        <taxon>Plenodomus</taxon>
        <taxon>Plenodomus lingam/Leptosphaeria maculans species complex</taxon>
    </lineage>
</organism>
<reference evidence="3" key="1">
    <citation type="journal article" date="2011" name="Nat. Commun.">
        <title>Effector diversification within compartments of the Leptosphaeria maculans genome affected by Repeat-Induced Point mutations.</title>
        <authorList>
            <person name="Rouxel T."/>
            <person name="Grandaubert J."/>
            <person name="Hane J.K."/>
            <person name="Hoede C."/>
            <person name="van de Wouw A.P."/>
            <person name="Couloux A."/>
            <person name="Dominguez V."/>
            <person name="Anthouard V."/>
            <person name="Bally P."/>
            <person name="Bourras S."/>
            <person name="Cozijnsen A.J."/>
            <person name="Ciuffetti L.M."/>
            <person name="Degrave A."/>
            <person name="Dilmaghani A."/>
            <person name="Duret L."/>
            <person name="Fudal I."/>
            <person name="Goodwin S.B."/>
            <person name="Gout L."/>
            <person name="Glaser N."/>
            <person name="Linglin J."/>
            <person name="Kema G.H.J."/>
            <person name="Lapalu N."/>
            <person name="Lawrence C.B."/>
            <person name="May K."/>
            <person name="Meyer M."/>
            <person name="Ollivier B."/>
            <person name="Poulain J."/>
            <person name="Schoch C.L."/>
            <person name="Simon A."/>
            <person name="Spatafora J.W."/>
            <person name="Stachowiak A."/>
            <person name="Turgeon B.G."/>
            <person name="Tyler B.M."/>
            <person name="Vincent D."/>
            <person name="Weissenbach J."/>
            <person name="Amselem J."/>
            <person name="Quesneville H."/>
            <person name="Oliver R.P."/>
            <person name="Wincker P."/>
            <person name="Balesdent M.-H."/>
            <person name="Howlett B.J."/>
        </authorList>
    </citation>
    <scope>NUCLEOTIDE SEQUENCE [LARGE SCALE GENOMIC DNA]</scope>
    <source>
        <strain evidence="3">JN3 / isolate v23.1.3 / race Av1-4-5-6-7-8</strain>
    </source>
</reference>
<dbReference type="VEuPathDB" id="FungiDB:LEMA_P106940.1"/>
<evidence type="ECO:0000313" key="3">
    <source>
        <dbReference type="Proteomes" id="UP000002668"/>
    </source>
</evidence>
<dbReference type="EMBL" id="FP929129">
    <property type="protein sequence ID" value="CBX96429.1"/>
    <property type="molecule type" value="Genomic_DNA"/>
</dbReference>
<dbReference type="Proteomes" id="UP000002668">
    <property type="component" value="Genome"/>
</dbReference>